<proteinExistence type="inferred from homology"/>
<evidence type="ECO:0000256" key="3">
    <source>
        <dbReference type="ARBA" id="ARBA00022475"/>
    </source>
</evidence>
<dbReference type="PROSITE" id="PS50125">
    <property type="entry name" value="GUANYLATE_CYCLASE_2"/>
    <property type="match status" value="1"/>
</dbReference>
<comment type="subcellular location">
    <subcellularLocation>
        <location evidence="1">Cell envelope</location>
    </subcellularLocation>
</comment>
<keyword evidence="4 7" id="KW-0812">Transmembrane</keyword>
<evidence type="ECO:0000313" key="10">
    <source>
        <dbReference type="Proteomes" id="UP000567293"/>
    </source>
</evidence>
<evidence type="ECO:0000256" key="4">
    <source>
        <dbReference type="ARBA" id="ARBA00022692"/>
    </source>
</evidence>
<dbReference type="InterPro" id="IPR001054">
    <property type="entry name" value="A/G_cyclase"/>
</dbReference>
<dbReference type="Pfam" id="PF05226">
    <property type="entry name" value="CHASE2"/>
    <property type="match status" value="1"/>
</dbReference>
<feature type="transmembrane region" description="Helical" evidence="7">
    <location>
        <begin position="139"/>
        <end position="160"/>
    </location>
</feature>
<dbReference type="EMBL" id="JACDQQ010001015">
    <property type="protein sequence ID" value="MBA0085419.1"/>
    <property type="molecule type" value="Genomic_DNA"/>
</dbReference>
<evidence type="ECO:0000259" key="8">
    <source>
        <dbReference type="PROSITE" id="PS50125"/>
    </source>
</evidence>
<evidence type="ECO:0000256" key="6">
    <source>
        <dbReference type="ARBA" id="ARBA00023136"/>
    </source>
</evidence>
<feature type="non-terminal residue" evidence="9">
    <location>
        <position position="1"/>
    </location>
</feature>
<reference evidence="9" key="1">
    <citation type="submission" date="2020-06" db="EMBL/GenBank/DDBJ databases">
        <title>Legume-microbial interactions unlock mineral nutrients during tropical forest succession.</title>
        <authorList>
            <person name="Epihov D.Z."/>
        </authorList>
    </citation>
    <scope>NUCLEOTIDE SEQUENCE [LARGE SCALE GENOMIC DNA]</scope>
    <source>
        <strain evidence="9">Pan2503</strain>
    </source>
</reference>
<accession>A0A7V8NQ11</accession>
<keyword evidence="3" id="KW-1003">Cell membrane</keyword>
<dbReference type="GO" id="GO:0006171">
    <property type="term" value="P:cAMP biosynthetic process"/>
    <property type="evidence" value="ECO:0007669"/>
    <property type="project" value="TreeGrafter"/>
</dbReference>
<dbReference type="Proteomes" id="UP000567293">
    <property type="component" value="Unassembled WGS sequence"/>
</dbReference>
<feature type="transmembrane region" description="Helical" evidence="7">
    <location>
        <begin position="95"/>
        <end position="119"/>
    </location>
</feature>
<dbReference type="PANTHER" id="PTHR43081:SF1">
    <property type="entry name" value="ADENYLATE CYCLASE, TERMINAL-DIFFERENTIATION SPECIFIC"/>
    <property type="match status" value="1"/>
</dbReference>
<dbReference type="AlphaFoldDB" id="A0A7V8NQ11"/>
<dbReference type="Pfam" id="PF00211">
    <property type="entry name" value="Guanylate_cyc"/>
    <property type="match status" value="1"/>
</dbReference>
<keyword evidence="10" id="KW-1185">Reference proteome</keyword>
<dbReference type="GO" id="GO:0035556">
    <property type="term" value="P:intracellular signal transduction"/>
    <property type="evidence" value="ECO:0007669"/>
    <property type="project" value="InterPro"/>
</dbReference>
<dbReference type="FunFam" id="3.30.70.1230:FF:000016">
    <property type="entry name" value="Adenylate/guanylate cyclase domain-containing protein"/>
    <property type="match status" value="1"/>
</dbReference>
<dbReference type="InterPro" id="IPR029787">
    <property type="entry name" value="Nucleotide_cyclase"/>
</dbReference>
<dbReference type="GO" id="GO:0030313">
    <property type="term" value="C:cell envelope"/>
    <property type="evidence" value="ECO:0007669"/>
    <property type="project" value="UniProtKB-SubCell"/>
</dbReference>
<organism evidence="9 10">
    <name type="scientific">Candidatus Acidiferrum panamense</name>
    <dbReference type="NCBI Taxonomy" id="2741543"/>
    <lineage>
        <taxon>Bacteria</taxon>
        <taxon>Pseudomonadati</taxon>
        <taxon>Acidobacteriota</taxon>
        <taxon>Terriglobia</taxon>
        <taxon>Candidatus Acidiferrales</taxon>
        <taxon>Candidatus Acidiferrum</taxon>
    </lineage>
</organism>
<dbReference type="PANTHER" id="PTHR43081">
    <property type="entry name" value="ADENYLATE CYCLASE, TERMINAL-DIFFERENTIATION SPECIFIC-RELATED"/>
    <property type="match status" value="1"/>
</dbReference>
<dbReference type="SMART" id="SM00044">
    <property type="entry name" value="CYCc"/>
    <property type="match status" value="1"/>
</dbReference>
<protein>
    <submittedName>
        <fullName evidence="9">Adenylate/guanylate cyclase domain-containing protein</fullName>
    </submittedName>
</protein>
<dbReference type="CDD" id="cd07302">
    <property type="entry name" value="CHD"/>
    <property type="match status" value="1"/>
</dbReference>
<sequence length="465" mass="52204">IYPDGRGQLLINYEGPWGTFPHYSIVDVLEGKCKPGTFQGKLVLVGATATGIGDLRATPFGGANFPGVEIHANVVDNILNDRFLRRGAKQALSDVLLIFVFGIPLGIWMALVSARWMWFGAFLFVPLVAVDYWSFLHGWWLNFTVPAVTLASNVLLVSLYRSLVEEKEKRRVRSAFGQYLSPEVVRRLLVNPRLVEPKKTEITVMFSDIRGFTTISEKLDAQELALFLNQYLSDMTSLVFDHHGTLDKYIGDAVMAFWGAPFEEPGHAAKACKAALKMMDRVRELQKEWEAEGKPHLDIGIGLNTGMASVGNMGSALRYGYTALGDAVNLSSRLEGLNKDYGTHIIVNESTYEAAKESGFLFRELDLIRVKGKLQPVAIWELVGRAGEDTVYGAPEQVRSRVELFRSARALYGQRRWQAAQQAFQEILDHWADDGPSRAYWKRCQEYLFEEPPAAWDGVFTMTHK</sequence>
<dbReference type="InterPro" id="IPR050697">
    <property type="entry name" value="Adenylyl/Guanylyl_Cyclase_3/4"/>
</dbReference>
<dbReference type="GO" id="GO:0004016">
    <property type="term" value="F:adenylate cyclase activity"/>
    <property type="evidence" value="ECO:0007669"/>
    <property type="project" value="UniProtKB-ARBA"/>
</dbReference>
<dbReference type="SUPFAM" id="SSF55073">
    <property type="entry name" value="Nucleotide cyclase"/>
    <property type="match status" value="1"/>
</dbReference>
<evidence type="ECO:0000256" key="7">
    <source>
        <dbReference type="SAM" id="Phobius"/>
    </source>
</evidence>
<evidence type="ECO:0000313" key="9">
    <source>
        <dbReference type="EMBL" id="MBA0085419.1"/>
    </source>
</evidence>
<feature type="domain" description="Guanylate cyclase" evidence="8">
    <location>
        <begin position="203"/>
        <end position="335"/>
    </location>
</feature>
<evidence type="ECO:0000256" key="1">
    <source>
        <dbReference type="ARBA" id="ARBA00004196"/>
    </source>
</evidence>
<dbReference type="InterPro" id="IPR007890">
    <property type="entry name" value="CHASE2"/>
</dbReference>
<evidence type="ECO:0000256" key="2">
    <source>
        <dbReference type="ARBA" id="ARBA00005381"/>
    </source>
</evidence>
<comment type="caution">
    <text evidence="9">The sequence shown here is derived from an EMBL/GenBank/DDBJ whole genome shotgun (WGS) entry which is preliminary data.</text>
</comment>
<keyword evidence="5 7" id="KW-1133">Transmembrane helix</keyword>
<dbReference type="Gene3D" id="3.30.70.1230">
    <property type="entry name" value="Nucleotide cyclase"/>
    <property type="match status" value="1"/>
</dbReference>
<name>A0A7V8NQ11_9BACT</name>
<evidence type="ECO:0000256" key="5">
    <source>
        <dbReference type="ARBA" id="ARBA00022989"/>
    </source>
</evidence>
<gene>
    <name evidence="9" type="ORF">HRJ53_10515</name>
</gene>
<keyword evidence="6 7" id="KW-0472">Membrane</keyword>
<comment type="similarity">
    <text evidence="2">Belongs to the adenylyl cyclase class-3 family.</text>
</comment>